<feature type="compositionally biased region" description="Pro residues" evidence="13">
    <location>
        <begin position="1011"/>
        <end position="1024"/>
    </location>
</feature>
<keyword evidence="8" id="KW-0539">Nucleus</keyword>
<comment type="catalytic activity">
    <reaction evidence="11">
        <text>[DNA-directed RNA polymerase] + ATP = phospho-[DNA-directed RNA polymerase] + ADP + H(+)</text>
        <dbReference type="Rhea" id="RHEA:10216"/>
        <dbReference type="Rhea" id="RHEA-COMP:11321"/>
        <dbReference type="Rhea" id="RHEA-COMP:11322"/>
        <dbReference type="ChEBI" id="CHEBI:15378"/>
        <dbReference type="ChEBI" id="CHEBI:30616"/>
        <dbReference type="ChEBI" id="CHEBI:43176"/>
        <dbReference type="ChEBI" id="CHEBI:68546"/>
        <dbReference type="ChEBI" id="CHEBI:456216"/>
        <dbReference type="EC" id="2.7.11.23"/>
    </reaction>
</comment>
<dbReference type="InterPro" id="IPR008271">
    <property type="entry name" value="Ser/Thr_kinase_AS"/>
</dbReference>
<name>A0A5C3QHX5_9AGAR</name>
<dbReference type="Pfam" id="PF00069">
    <property type="entry name" value="Pkinase"/>
    <property type="match status" value="1"/>
</dbReference>
<keyword evidence="6" id="KW-0418">Kinase</keyword>
<feature type="compositionally biased region" description="Pro residues" evidence="13">
    <location>
        <begin position="838"/>
        <end position="858"/>
    </location>
</feature>
<feature type="compositionally biased region" description="Basic residues" evidence="13">
    <location>
        <begin position="258"/>
        <end position="268"/>
    </location>
</feature>
<feature type="compositionally biased region" description="Basic and acidic residues" evidence="13">
    <location>
        <begin position="237"/>
        <end position="257"/>
    </location>
</feature>
<sequence>MSSGKRRATYGPEGEASPKRRLVAASPQDEKEEGELDDNAPPTSEHPTNGLQKLTGSSLPPAASTSNGSAKPKVAFPFKMKAKLPAAAAADLDSPDAFANMAASSSSRRNTGASHGRRPNDARERETYPERRRSPSRPRRSRSRSRSRSSTGSAQRPSSPHRLPQNPMHASTSWEPDDRGNDEGRHWKSRDGYEEGRRARNDRHGDRWHSTSDRRRRSGGGRNDAHSVVNNFSPRRSHVDTYRPPHDAYYDYHEPRDSHHHHHNRPRSPHHERARYPVNHDSYRPSHHDQRRDPPPYRLVSPPPQHSYSRDGARSRSRSPKLVPRSPPHKTPQPPPPPTASANELPPPPPGNPPPMPPTDHSVDRKSGISIALPSTKRPSDNAPVPLDVQMENSKAQHLPTRPVAAAMLSQPPPPINTPPPPPPPTSHPPPPSAPNAHPSPASMHIPKPEDHAPRGRPAQGGWQPPKVPSLRVDHRRPKAPRRTDKEEFEAYGRSFSGCGHQDHYDVTTKLGEGTFGEVHKAIQKATKRVVALKRIMMHNEKEGMPVTALREIKILKSLKHHAIIDLVDMFIVRNKDKEPFSVYMVFPYMDHDLAGLLENDRLKLQSSHIKLYMKQLLEGTHYMHQNHILHRDMKAANLLIANDGRLKIADFGLARAFTPSTTAAVIDSRTGATRERKYTNCVVTRWYRPPELLLGARQYGGEVDMWGVGCVFGEMFHRKPILPGSSDPDQLDKIWQMCGTPNQQDWPHHELLPGFNDQRPKEPHVRKMNIFFGDNPQIDEEAYNLLDKMLVCNPKNRITAGDALLHDYFWTTPLPADFGTLPIYEASHELDKRNRGGPPPGFRPPMVPGPSGPPHGSRPPSRLPNNRFLPPPPLLAARQREHQQMNSAGAPAFNPSAQGRPGPGPGHPPGMAHMNGPAHFGVGAGQPPPGYNMPPGGGGSSTFNPSMQGQYHQAGRGFPPGLGPGAPFPMPVPVTNGSVMLAGPPRGFQQPPLPPHLVMQHGVPSGFGGQPPPGHMNQMPPPHAHGGPPGNQRRPGAGGRNHSYIINNSNNGNHSHDKGGPHDTQRSGSSFDHKAVGLPAKPPG</sequence>
<dbReference type="InterPro" id="IPR011009">
    <property type="entry name" value="Kinase-like_dom_sf"/>
</dbReference>
<keyword evidence="3" id="KW-0723">Serine/threonine-protein kinase</keyword>
<comment type="subcellular location">
    <subcellularLocation>
        <location evidence="1">Nucleus</location>
    </subcellularLocation>
</comment>
<evidence type="ECO:0000256" key="5">
    <source>
        <dbReference type="ARBA" id="ARBA00022741"/>
    </source>
</evidence>
<dbReference type="PROSITE" id="PS00107">
    <property type="entry name" value="PROTEIN_KINASE_ATP"/>
    <property type="match status" value="1"/>
</dbReference>
<feature type="compositionally biased region" description="Low complexity" evidence="13">
    <location>
        <begin position="859"/>
        <end position="869"/>
    </location>
</feature>
<dbReference type="InterPro" id="IPR050108">
    <property type="entry name" value="CDK"/>
</dbReference>
<dbReference type="InterPro" id="IPR017441">
    <property type="entry name" value="Protein_kinase_ATP_BS"/>
</dbReference>
<dbReference type="InterPro" id="IPR000719">
    <property type="entry name" value="Prot_kinase_dom"/>
</dbReference>
<feature type="compositionally biased region" description="Basic and acidic residues" evidence="13">
    <location>
        <begin position="1055"/>
        <end position="1076"/>
    </location>
</feature>
<feature type="compositionally biased region" description="Basic and acidic residues" evidence="13">
    <location>
        <begin position="176"/>
        <end position="213"/>
    </location>
</feature>
<evidence type="ECO:0000313" key="16">
    <source>
        <dbReference type="Proteomes" id="UP000305067"/>
    </source>
</evidence>
<evidence type="ECO:0000256" key="12">
    <source>
        <dbReference type="PROSITE-ProRule" id="PRU10141"/>
    </source>
</evidence>
<keyword evidence="5 12" id="KW-0547">Nucleotide-binding</keyword>
<evidence type="ECO:0000256" key="2">
    <source>
        <dbReference type="ARBA" id="ARBA00006485"/>
    </source>
</evidence>
<dbReference type="EMBL" id="ML178843">
    <property type="protein sequence ID" value="TFK97943.1"/>
    <property type="molecule type" value="Genomic_DNA"/>
</dbReference>
<feature type="domain" description="Protein kinase" evidence="14">
    <location>
        <begin position="505"/>
        <end position="810"/>
    </location>
</feature>
<comment type="catalytic activity">
    <reaction evidence="9">
        <text>L-threonyl-[protein] + ATP = O-phospho-L-threonyl-[protein] + ADP + H(+)</text>
        <dbReference type="Rhea" id="RHEA:46608"/>
        <dbReference type="Rhea" id="RHEA-COMP:11060"/>
        <dbReference type="Rhea" id="RHEA-COMP:11605"/>
        <dbReference type="ChEBI" id="CHEBI:15378"/>
        <dbReference type="ChEBI" id="CHEBI:30013"/>
        <dbReference type="ChEBI" id="CHEBI:30616"/>
        <dbReference type="ChEBI" id="CHEBI:61977"/>
        <dbReference type="ChEBI" id="CHEBI:456216"/>
        <dbReference type="EC" id="2.7.11.22"/>
    </reaction>
</comment>
<dbReference type="PANTHER" id="PTHR24056:SF233">
    <property type="entry name" value="CYCLIN-DEPENDENT KINASE 9"/>
    <property type="match status" value="1"/>
</dbReference>
<dbReference type="GO" id="GO:0004693">
    <property type="term" value="F:cyclin-dependent protein serine/threonine kinase activity"/>
    <property type="evidence" value="ECO:0007669"/>
    <property type="project" value="UniProtKB-EC"/>
</dbReference>
<feature type="region of interest" description="Disordered" evidence="13">
    <location>
        <begin position="1"/>
        <end position="72"/>
    </location>
</feature>
<evidence type="ECO:0000259" key="14">
    <source>
        <dbReference type="PROSITE" id="PS50011"/>
    </source>
</evidence>
<feature type="region of interest" description="Disordered" evidence="13">
    <location>
        <begin position="101"/>
        <end position="486"/>
    </location>
</feature>
<comment type="catalytic activity">
    <reaction evidence="10">
        <text>L-seryl-[protein] + ATP = O-phospho-L-seryl-[protein] + ADP + H(+)</text>
        <dbReference type="Rhea" id="RHEA:17989"/>
        <dbReference type="Rhea" id="RHEA-COMP:9863"/>
        <dbReference type="Rhea" id="RHEA-COMP:11604"/>
        <dbReference type="ChEBI" id="CHEBI:15378"/>
        <dbReference type="ChEBI" id="CHEBI:29999"/>
        <dbReference type="ChEBI" id="CHEBI:30616"/>
        <dbReference type="ChEBI" id="CHEBI:83421"/>
        <dbReference type="ChEBI" id="CHEBI:456216"/>
        <dbReference type="EC" id="2.7.11.22"/>
    </reaction>
</comment>
<feature type="compositionally biased region" description="Basic residues" evidence="13">
    <location>
        <begin position="134"/>
        <end position="147"/>
    </location>
</feature>
<feature type="binding site" evidence="12">
    <location>
        <position position="534"/>
    </location>
    <ligand>
        <name>ATP</name>
        <dbReference type="ChEBI" id="CHEBI:30616"/>
    </ligand>
</feature>
<feature type="compositionally biased region" description="Basic and acidic residues" evidence="13">
    <location>
        <begin position="118"/>
        <end position="133"/>
    </location>
</feature>
<evidence type="ECO:0000256" key="4">
    <source>
        <dbReference type="ARBA" id="ARBA00022679"/>
    </source>
</evidence>
<feature type="compositionally biased region" description="Pro residues" evidence="13">
    <location>
        <begin position="411"/>
        <end position="434"/>
    </location>
</feature>
<dbReference type="PANTHER" id="PTHR24056">
    <property type="entry name" value="CELL DIVISION PROTEIN KINASE"/>
    <property type="match status" value="1"/>
</dbReference>
<comment type="similarity">
    <text evidence="2">Belongs to the protein kinase superfamily. CMGC Ser/Thr protein kinase family. CDC2/CDKX subfamily.</text>
</comment>
<organism evidence="15 16">
    <name type="scientific">Pterulicium gracile</name>
    <dbReference type="NCBI Taxonomy" id="1884261"/>
    <lineage>
        <taxon>Eukaryota</taxon>
        <taxon>Fungi</taxon>
        <taxon>Dikarya</taxon>
        <taxon>Basidiomycota</taxon>
        <taxon>Agaricomycotina</taxon>
        <taxon>Agaricomycetes</taxon>
        <taxon>Agaricomycetidae</taxon>
        <taxon>Agaricales</taxon>
        <taxon>Pleurotineae</taxon>
        <taxon>Pterulaceae</taxon>
        <taxon>Pterulicium</taxon>
    </lineage>
</organism>
<feature type="region of interest" description="Disordered" evidence="13">
    <location>
        <begin position="831"/>
        <end position="971"/>
    </location>
</feature>
<evidence type="ECO:0000256" key="10">
    <source>
        <dbReference type="ARBA" id="ARBA00048367"/>
    </source>
</evidence>
<dbReference type="Proteomes" id="UP000305067">
    <property type="component" value="Unassembled WGS sequence"/>
</dbReference>
<dbReference type="GO" id="GO:0005634">
    <property type="term" value="C:nucleus"/>
    <property type="evidence" value="ECO:0007669"/>
    <property type="project" value="UniProtKB-SubCell"/>
</dbReference>
<evidence type="ECO:0000256" key="3">
    <source>
        <dbReference type="ARBA" id="ARBA00022527"/>
    </source>
</evidence>
<dbReference type="PROSITE" id="PS00108">
    <property type="entry name" value="PROTEIN_KINASE_ST"/>
    <property type="match status" value="1"/>
</dbReference>
<evidence type="ECO:0000256" key="1">
    <source>
        <dbReference type="ARBA" id="ARBA00004123"/>
    </source>
</evidence>
<feature type="compositionally biased region" description="Low complexity" evidence="13">
    <location>
        <begin position="1042"/>
        <end position="1054"/>
    </location>
</feature>
<accession>A0A5C3QHX5</accession>
<keyword evidence="7 12" id="KW-0067">ATP-binding</keyword>
<dbReference type="PRINTS" id="PR01217">
    <property type="entry name" value="PRICHEXTENSN"/>
</dbReference>
<dbReference type="PROSITE" id="PS50011">
    <property type="entry name" value="PROTEIN_KINASE_DOM"/>
    <property type="match status" value="1"/>
</dbReference>
<evidence type="ECO:0000256" key="6">
    <source>
        <dbReference type="ARBA" id="ARBA00022777"/>
    </source>
</evidence>
<feature type="region of interest" description="Disordered" evidence="13">
    <location>
        <begin position="984"/>
        <end position="1085"/>
    </location>
</feature>
<reference evidence="15 16" key="1">
    <citation type="journal article" date="2019" name="Nat. Ecol. Evol.">
        <title>Megaphylogeny resolves global patterns of mushroom evolution.</title>
        <authorList>
            <person name="Varga T."/>
            <person name="Krizsan K."/>
            <person name="Foldi C."/>
            <person name="Dima B."/>
            <person name="Sanchez-Garcia M."/>
            <person name="Sanchez-Ramirez S."/>
            <person name="Szollosi G.J."/>
            <person name="Szarkandi J.G."/>
            <person name="Papp V."/>
            <person name="Albert L."/>
            <person name="Andreopoulos W."/>
            <person name="Angelini C."/>
            <person name="Antonin V."/>
            <person name="Barry K.W."/>
            <person name="Bougher N.L."/>
            <person name="Buchanan P."/>
            <person name="Buyck B."/>
            <person name="Bense V."/>
            <person name="Catcheside P."/>
            <person name="Chovatia M."/>
            <person name="Cooper J."/>
            <person name="Damon W."/>
            <person name="Desjardin D."/>
            <person name="Finy P."/>
            <person name="Geml J."/>
            <person name="Haridas S."/>
            <person name="Hughes K."/>
            <person name="Justo A."/>
            <person name="Karasinski D."/>
            <person name="Kautmanova I."/>
            <person name="Kiss B."/>
            <person name="Kocsube S."/>
            <person name="Kotiranta H."/>
            <person name="LaButti K.M."/>
            <person name="Lechner B.E."/>
            <person name="Liimatainen K."/>
            <person name="Lipzen A."/>
            <person name="Lukacs Z."/>
            <person name="Mihaltcheva S."/>
            <person name="Morgado L.N."/>
            <person name="Niskanen T."/>
            <person name="Noordeloos M.E."/>
            <person name="Ohm R.A."/>
            <person name="Ortiz-Santana B."/>
            <person name="Ovrebo C."/>
            <person name="Racz N."/>
            <person name="Riley R."/>
            <person name="Savchenko A."/>
            <person name="Shiryaev A."/>
            <person name="Soop K."/>
            <person name="Spirin V."/>
            <person name="Szebenyi C."/>
            <person name="Tomsovsky M."/>
            <person name="Tulloss R.E."/>
            <person name="Uehling J."/>
            <person name="Grigoriev I.V."/>
            <person name="Vagvolgyi C."/>
            <person name="Papp T."/>
            <person name="Martin F.M."/>
            <person name="Miettinen O."/>
            <person name="Hibbett D.S."/>
            <person name="Nagy L.G."/>
        </authorList>
    </citation>
    <scope>NUCLEOTIDE SEQUENCE [LARGE SCALE GENOMIC DNA]</scope>
    <source>
        <strain evidence="15 16">CBS 309.79</strain>
    </source>
</reference>
<gene>
    <name evidence="15" type="ORF">BDV98DRAFT_248234</name>
</gene>
<dbReference type="Gene3D" id="1.10.510.10">
    <property type="entry name" value="Transferase(Phosphotransferase) domain 1"/>
    <property type="match status" value="1"/>
</dbReference>
<evidence type="ECO:0000313" key="15">
    <source>
        <dbReference type="EMBL" id="TFK97943.1"/>
    </source>
</evidence>
<dbReference type="OrthoDB" id="28397at2759"/>
<feature type="compositionally biased region" description="Pro residues" evidence="13">
    <location>
        <begin position="325"/>
        <end position="358"/>
    </location>
</feature>
<dbReference type="GO" id="GO:0005524">
    <property type="term" value="F:ATP binding"/>
    <property type="evidence" value="ECO:0007669"/>
    <property type="project" value="UniProtKB-UniRule"/>
</dbReference>
<evidence type="ECO:0000256" key="11">
    <source>
        <dbReference type="ARBA" id="ARBA00049280"/>
    </source>
</evidence>
<feature type="compositionally biased region" description="Basic and acidic residues" evidence="13">
    <location>
        <begin position="281"/>
        <end position="295"/>
    </location>
</feature>
<dbReference type="AlphaFoldDB" id="A0A5C3QHX5"/>
<dbReference type="FunFam" id="1.10.510.10:FF:000415">
    <property type="entry name" value="CMGC/CDK/CRK7 protein kinase, variant"/>
    <property type="match status" value="1"/>
</dbReference>
<dbReference type="STRING" id="1884261.A0A5C3QHX5"/>
<dbReference type="GO" id="GO:0008353">
    <property type="term" value="F:RNA polymerase II CTD heptapeptide repeat kinase activity"/>
    <property type="evidence" value="ECO:0007669"/>
    <property type="project" value="UniProtKB-EC"/>
</dbReference>
<dbReference type="Gene3D" id="3.30.200.20">
    <property type="entry name" value="Phosphorylase Kinase, domain 1"/>
    <property type="match status" value="1"/>
</dbReference>
<dbReference type="SMART" id="SM00220">
    <property type="entry name" value="S_TKc"/>
    <property type="match status" value="1"/>
</dbReference>
<dbReference type="FunFam" id="3.30.200.20:FF:000124">
    <property type="entry name" value="Cyclin-dependent kinase 4"/>
    <property type="match status" value="1"/>
</dbReference>
<evidence type="ECO:0000256" key="9">
    <source>
        <dbReference type="ARBA" id="ARBA00047811"/>
    </source>
</evidence>
<feature type="compositionally biased region" description="Polar residues" evidence="13">
    <location>
        <begin position="41"/>
        <end position="69"/>
    </location>
</feature>
<evidence type="ECO:0000256" key="7">
    <source>
        <dbReference type="ARBA" id="ARBA00022840"/>
    </source>
</evidence>
<protein>
    <recommendedName>
        <fullName evidence="14">Protein kinase domain-containing protein</fullName>
    </recommendedName>
</protein>
<dbReference type="SUPFAM" id="SSF56112">
    <property type="entry name" value="Protein kinase-like (PK-like)"/>
    <property type="match status" value="1"/>
</dbReference>
<keyword evidence="4" id="KW-0808">Transferase</keyword>
<evidence type="ECO:0000256" key="13">
    <source>
        <dbReference type="SAM" id="MobiDB-lite"/>
    </source>
</evidence>
<keyword evidence="16" id="KW-1185">Reference proteome</keyword>
<proteinExistence type="inferred from homology"/>
<evidence type="ECO:0000256" key="8">
    <source>
        <dbReference type="ARBA" id="ARBA00023242"/>
    </source>
</evidence>
<feature type="compositionally biased region" description="Polar residues" evidence="13">
    <location>
        <begin position="942"/>
        <end position="952"/>
    </location>
</feature>